<sequence length="271" mass="29587">MEFWGVEVKAGKPLKVDTEGKLLHLSQASLGEWKNGKGSDSVPVHVKFGGQKLVLGTLSPEKIPQLSFDLVFEKEFELSHNWKSGSVYFFGYLSSVQEEDDFSEDEFDDSEEEDELELPVIAAENAGKAKSKPAAADAKQNQQPKPKASTVEPMKVDQEDSDDDDDEEDDDDSSDDEGSDSEDDSEDIEETPKKAESGKKRSLEPVAKTPTPNKKAKPSTPQKTDGKKGAHEATPHPAKQTGKKDKSKSPGQLIRKSSNKTFSPAAKHGAK</sequence>
<proteinExistence type="predicted"/>
<dbReference type="Proteomes" id="UP001057402">
    <property type="component" value="Chromosome 2"/>
</dbReference>
<accession>A0ACB9S597</accession>
<organism evidence="1 2">
    <name type="scientific">Melastoma candidum</name>
    <dbReference type="NCBI Taxonomy" id="119954"/>
    <lineage>
        <taxon>Eukaryota</taxon>
        <taxon>Viridiplantae</taxon>
        <taxon>Streptophyta</taxon>
        <taxon>Embryophyta</taxon>
        <taxon>Tracheophyta</taxon>
        <taxon>Spermatophyta</taxon>
        <taxon>Magnoliopsida</taxon>
        <taxon>eudicotyledons</taxon>
        <taxon>Gunneridae</taxon>
        <taxon>Pentapetalae</taxon>
        <taxon>rosids</taxon>
        <taxon>malvids</taxon>
        <taxon>Myrtales</taxon>
        <taxon>Melastomataceae</taxon>
        <taxon>Melastomatoideae</taxon>
        <taxon>Melastomateae</taxon>
        <taxon>Melastoma</taxon>
    </lineage>
</organism>
<evidence type="ECO:0000313" key="2">
    <source>
        <dbReference type="Proteomes" id="UP001057402"/>
    </source>
</evidence>
<gene>
    <name evidence="1" type="ORF">MLD38_004067</name>
</gene>
<comment type="caution">
    <text evidence="1">The sequence shown here is derived from an EMBL/GenBank/DDBJ whole genome shotgun (WGS) entry which is preliminary data.</text>
</comment>
<dbReference type="EMBL" id="CM042881">
    <property type="protein sequence ID" value="KAI4386105.1"/>
    <property type="molecule type" value="Genomic_DNA"/>
</dbReference>
<name>A0ACB9S597_9MYRT</name>
<keyword evidence="2" id="KW-1185">Reference proteome</keyword>
<evidence type="ECO:0000313" key="1">
    <source>
        <dbReference type="EMBL" id="KAI4386105.1"/>
    </source>
</evidence>
<protein>
    <submittedName>
        <fullName evidence="1">Uncharacterized protein</fullName>
    </submittedName>
</protein>
<reference evidence="2" key="1">
    <citation type="journal article" date="2023" name="Front. Plant Sci.">
        <title>Chromosomal-level genome assembly of Melastoma candidum provides insights into trichome evolution.</title>
        <authorList>
            <person name="Zhong Y."/>
            <person name="Wu W."/>
            <person name="Sun C."/>
            <person name="Zou P."/>
            <person name="Liu Y."/>
            <person name="Dai S."/>
            <person name="Zhou R."/>
        </authorList>
    </citation>
    <scope>NUCLEOTIDE SEQUENCE [LARGE SCALE GENOMIC DNA]</scope>
</reference>